<dbReference type="EMBL" id="CP034348">
    <property type="protein sequence ID" value="QGY00455.1"/>
    <property type="molecule type" value="Genomic_DNA"/>
</dbReference>
<keyword evidence="3" id="KW-0479">Metal-binding</keyword>
<evidence type="ECO:0000256" key="3">
    <source>
        <dbReference type="ARBA" id="ARBA00022723"/>
    </source>
</evidence>
<reference evidence="6" key="1">
    <citation type="submission" date="2018-12" db="EMBL/GenBank/DDBJ databases">
        <title>Complete genome sequence of Roseovarius sp. MME-070.</title>
        <authorList>
            <person name="Nam Y.-D."/>
            <person name="Kang J."/>
            <person name="Chung W.-H."/>
            <person name="Park Y.S."/>
        </authorList>
    </citation>
    <scope>NUCLEOTIDE SEQUENCE [LARGE SCALE GENOMIC DNA]</scope>
    <source>
        <strain evidence="6">MME-070</strain>
    </source>
</reference>
<protein>
    <submittedName>
        <fullName evidence="5">3-keto-5-aminohexanoate cleavage protein</fullName>
    </submittedName>
</protein>
<gene>
    <name evidence="5" type="ORF">EI983_16890</name>
</gene>
<dbReference type="Proteomes" id="UP000428330">
    <property type="component" value="Chromosome"/>
</dbReference>
<accession>A0A6I6IWN6</accession>
<dbReference type="PANTHER" id="PTHR37418">
    <property type="entry name" value="3-KETO-5-AMINOHEXANOATE CLEAVAGE ENZYME-RELATED"/>
    <property type="match status" value="1"/>
</dbReference>
<keyword evidence="6" id="KW-1185">Reference proteome</keyword>
<evidence type="ECO:0000256" key="2">
    <source>
        <dbReference type="ARBA" id="ARBA00022679"/>
    </source>
</evidence>
<dbReference type="OrthoDB" id="9805277at2"/>
<proteinExistence type="predicted"/>
<dbReference type="InterPro" id="IPR013785">
    <property type="entry name" value="Aldolase_TIM"/>
</dbReference>
<dbReference type="GO" id="GO:0043720">
    <property type="term" value="F:3-keto-5-aminohexanoate cleavage activity"/>
    <property type="evidence" value="ECO:0007669"/>
    <property type="project" value="InterPro"/>
</dbReference>
<organism evidence="5 6">
    <name type="scientific">Roseovarius faecimaris</name>
    <dbReference type="NCBI Taxonomy" id="2494550"/>
    <lineage>
        <taxon>Bacteria</taxon>
        <taxon>Pseudomonadati</taxon>
        <taxon>Pseudomonadota</taxon>
        <taxon>Alphaproteobacteria</taxon>
        <taxon>Rhodobacterales</taxon>
        <taxon>Roseobacteraceae</taxon>
        <taxon>Roseovarius</taxon>
    </lineage>
</organism>
<keyword evidence="4" id="KW-0862">Zinc</keyword>
<evidence type="ECO:0000256" key="1">
    <source>
        <dbReference type="ARBA" id="ARBA00001947"/>
    </source>
</evidence>
<comment type="cofactor">
    <cofactor evidence="1">
        <name>Zn(2+)</name>
        <dbReference type="ChEBI" id="CHEBI:29105"/>
    </cofactor>
</comment>
<evidence type="ECO:0000313" key="6">
    <source>
        <dbReference type="Proteomes" id="UP000428330"/>
    </source>
</evidence>
<evidence type="ECO:0000256" key="4">
    <source>
        <dbReference type="ARBA" id="ARBA00022833"/>
    </source>
</evidence>
<dbReference type="InterPro" id="IPR008567">
    <property type="entry name" value="BKACE"/>
</dbReference>
<dbReference type="GO" id="GO:0046872">
    <property type="term" value="F:metal ion binding"/>
    <property type="evidence" value="ECO:0007669"/>
    <property type="project" value="UniProtKB-KW"/>
</dbReference>
<evidence type="ECO:0000313" key="5">
    <source>
        <dbReference type="EMBL" id="QGY00455.1"/>
    </source>
</evidence>
<dbReference type="KEGG" id="rom:EI983_16890"/>
<name>A0A6I6IWN6_9RHOB</name>
<keyword evidence="2" id="KW-0808">Transferase</keyword>
<dbReference type="PANTHER" id="PTHR37418:SF2">
    <property type="entry name" value="3-KETO-5-AMINOHEXANOATE CLEAVAGE ENZYME"/>
    <property type="match status" value="1"/>
</dbReference>
<dbReference type="Gene3D" id="3.20.20.70">
    <property type="entry name" value="Aldolase class I"/>
    <property type="match status" value="1"/>
</dbReference>
<dbReference type="AlphaFoldDB" id="A0A6I6IWN6"/>
<sequence>MVAPNGARRTRADHPALPVTLDETVGTARACHAAGADGLHLHVRDAAGQHSLDAGRYREALSELGRAAPGLAVQITTEAGGLYDVAAQLTCLEAVAPEWASVSVREIARAPELADRVYGTCAAQGTRVQHILYDTADLALLRGWQARGLVRHDQTDLLFVLGRYSTGQVSQPSDLGPFLDALPRGSSWMVCAFGAAEHACLREAARWGGAVRVGFENSLTDETGMTWADNAASVAALRRSLTVAQAPCAASLSHPLSPMPIGG</sequence>
<dbReference type="Pfam" id="PF05853">
    <property type="entry name" value="BKACE"/>
    <property type="match status" value="1"/>
</dbReference>